<dbReference type="Proteomes" id="UP000481643">
    <property type="component" value="Unassembled WGS sequence"/>
</dbReference>
<accession>A0A6L3YX21</accession>
<reference evidence="1 2" key="1">
    <citation type="submission" date="2019-09" db="EMBL/GenBank/DDBJ databases">
        <title>Taxonomic organization of the family Brucellaceae based on a phylogenomic approach.</title>
        <authorList>
            <person name="Leclercq S."/>
            <person name="Cloeckaert A."/>
            <person name="Zygmunt M.S."/>
        </authorList>
    </citation>
    <scope>NUCLEOTIDE SEQUENCE [LARGE SCALE GENOMIC DNA]</scope>
    <source>
        <strain evidence="1 2">WS1830</strain>
    </source>
</reference>
<dbReference type="AlphaFoldDB" id="A0A6L3YX21"/>
<gene>
    <name evidence="1" type="ORF">F9L08_03230</name>
</gene>
<proteinExistence type="predicted"/>
<comment type="caution">
    <text evidence="1">The sequence shown here is derived from an EMBL/GenBank/DDBJ whole genome shotgun (WGS) entry which is preliminary data.</text>
</comment>
<protein>
    <submittedName>
        <fullName evidence="1">Uncharacterized protein</fullName>
    </submittedName>
</protein>
<name>A0A6L3YX21_9HYPH</name>
<organism evidence="1 2">
    <name type="scientific">Brucella tritici</name>
    <dbReference type="NCBI Taxonomy" id="94626"/>
    <lineage>
        <taxon>Bacteria</taxon>
        <taxon>Pseudomonadati</taxon>
        <taxon>Pseudomonadota</taxon>
        <taxon>Alphaproteobacteria</taxon>
        <taxon>Hyphomicrobiales</taxon>
        <taxon>Brucellaceae</taxon>
        <taxon>Brucella/Ochrobactrum group</taxon>
        <taxon>Brucella</taxon>
    </lineage>
</organism>
<evidence type="ECO:0000313" key="2">
    <source>
        <dbReference type="Proteomes" id="UP000481643"/>
    </source>
</evidence>
<dbReference type="RefSeq" id="WP_151651064.1">
    <property type="nucleotide sequence ID" value="NZ_WBVX01000002.1"/>
</dbReference>
<sequence length="78" mass="8750">MDKLDGLAATLLSSTATFAALVSVLKRKAVLSHEDEREMYEQALLMLETSQGDDPDCSFIYELARNVIEEQLNADREE</sequence>
<dbReference type="EMBL" id="WBVX01000002">
    <property type="protein sequence ID" value="KAB2689685.1"/>
    <property type="molecule type" value="Genomic_DNA"/>
</dbReference>
<evidence type="ECO:0000313" key="1">
    <source>
        <dbReference type="EMBL" id="KAB2689685.1"/>
    </source>
</evidence>